<comment type="similarity">
    <text evidence="1">Belongs to the Gfa family.</text>
</comment>
<evidence type="ECO:0000256" key="2">
    <source>
        <dbReference type="ARBA" id="ARBA00022723"/>
    </source>
</evidence>
<evidence type="ECO:0000256" key="3">
    <source>
        <dbReference type="ARBA" id="ARBA00022833"/>
    </source>
</evidence>
<protein>
    <submittedName>
        <fullName evidence="5">Uncharacterized conserved protein</fullName>
    </submittedName>
</protein>
<proteinExistence type="inferred from homology"/>
<dbReference type="PANTHER" id="PTHR28620:SF1">
    <property type="entry name" value="CENP-V_GFA DOMAIN-CONTAINING PROTEIN"/>
    <property type="match status" value="1"/>
</dbReference>
<dbReference type="PANTHER" id="PTHR28620">
    <property type="entry name" value="CENTROMERE PROTEIN V"/>
    <property type="match status" value="1"/>
</dbReference>
<dbReference type="EMBL" id="FNAK01000003">
    <property type="protein sequence ID" value="SDD81540.1"/>
    <property type="molecule type" value="Genomic_DNA"/>
</dbReference>
<name>A0A1G6XTS6_9PROT</name>
<keyword evidence="6" id="KW-1185">Reference proteome</keyword>
<dbReference type="InterPro" id="IPR011057">
    <property type="entry name" value="Mss4-like_sf"/>
</dbReference>
<dbReference type="SUPFAM" id="SSF51316">
    <property type="entry name" value="Mss4-like"/>
    <property type="match status" value="1"/>
</dbReference>
<evidence type="ECO:0000313" key="6">
    <source>
        <dbReference type="Proteomes" id="UP000183685"/>
    </source>
</evidence>
<dbReference type="GO" id="GO:0046872">
    <property type="term" value="F:metal ion binding"/>
    <property type="evidence" value="ECO:0007669"/>
    <property type="project" value="UniProtKB-KW"/>
</dbReference>
<dbReference type="Pfam" id="PF04828">
    <property type="entry name" value="GFA"/>
    <property type="match status" value="1"/>
</dbReference>
<dbReference type="Proteomes" id="UP000183685">
    <property type="component" value="Unassembled WGS sequence"/>
</dbReference>
<keyword evidence="2" id="KW-0479">Metal-binding</keyword>
<evidence type="ECO:0000256" key="1">
    <source>
        <dbReference type="ARBA" id="ARBA00005495"/>
    </source>
</evidence>
<dbReference type="AlphaFoldDB" id="A0A1G6XTS6"/>
<dbReference type="RefSeq" id="WP_068301803.1">
    <property type="nucleotide sequence ID" value="NZ_FNAK01000003.1"/>
</dbReference>
<dbReference type="GO" id="GO:0016846">
    <property type="term" value="F:carbon-sulfur lyase activity"/>
    <property type="evidence" value="ECO:0007669"/>
    <property type="project" value="InterPro"/>
</dbReference>
<dbReference type="Gene3D" id="2.170.150.70">
    <property type="match status" value="1"/>
</dbReference>
<gene>
    <name evidence="5" type="ORF">SAMN04488071_1362</name>
</gene>
<sequence>MIKGSCHCGAVHFEVRKPLEWITECNCSACRKLGTIWAHADESEIDLTYAEGATLSYVWGDKTLAFHSCKTCGCTTHWLTLDKAEVPRMAVNMRLAEPAAVANIPVRHFDGADTWRYLD</sequence>
<dbReference type="PROSITE" id="PS51891">
    <property type="entry name" value="CENP_V_GFA"/>
    <property type="match status" value="1"/>
</dbReference>
<dbReference type="OrthoDB" id="9805575at2"/>
<evidence type="ECO:0000259" key="4">
    <source>
        <dbReference type="PROSITE" id="PS51891"/>
    </source>
</evidence>
<dbReference type="InterPro" id="IPR006913">
    <property type="entry name" value="CENP-V/GFA"/>
</dbReference>
<keyword evidence="3" id="KW-0862">Zinc</keyword>
<evidence type="ECO:0000313" key="5">
    <source>
        <dbReference type="EMBL" id="SDD81540.1"/>
    </source>
</evidence>
<accession>A0A1G6XTS6</accession>
<organism evidence="5 6">
    <name type="scientific">Kordiimonas lacus</name>
    <dbReference type="NCBI Taxonomy" id="637679"/>
    <lineage>
        <taxon>Bacteria</taxon>
        <taxon>Pseudomonadati</taxon>
        <taxon>Pseudomonadota</taxon>
        <taxon>Alphaproteobacteria</taxon>
        <taxon>Kordiimonadales</taxon>
        <taxon>Kordiimonadaceae</taxon>
        <taxon>Kordiimonas</taxon>
    </lineage>
</organism>
<dbReference type="InterPro" id="IPR052355">
    <property type="entry name" value="CENP-V-like"/>
</dbReference>
<feature type="domain" description="CENP-V/GFA" evidence="4">
    <location>
        <begin position="2"/>
        <end position="116"/>
    </location>
</feature>
<dbReference type="STRING" id="637679.GCA_001550055_01043"/>
<reference evidence="5 6" key="1">
    <citation type="submission" date="2016-10" db="EMBL/GenBank/DDBJ databases">
        <authorList>
            <person name="de Groot N.N."/>
        </authorList>
    </citation>
    <scope>NUCLEOTIDE SEQUENCE [LARGE SCALE GENOMIC DNA]</scope>
    <source>
        <strain evidence="5 6">CGMCC 1.9109</strain>
    </source>
</reference>